<evidence type="ECO:0000256" key="1">
    <source>
        <dbReference type="SAM" id="Phobius"/>
    </source>
</evidence>
<dbReference type="InterPro" id="IPR049941">
    <property type="entry name" value="LPLAT_7/PORCN-like"/>
</dbReference>
<proteinExistence type="predicted"/>
<evidence type="ECO:0000313" key="3">
    <source>
        <dbReference type="Proteomes" id="UP000078046"/>
    </source>
</evidence>
<keyword evidence="1" id="KW-1133">Transmembrane helix</keyword>
<feature type="transmembrane region" description="Helical" evidence="1">
    <location>
        <begin position="131"/>
        <end position="156"/>
    </location>
</feature>
<keyword evidence="1" id="KW-0812">Transmembrane</keyword>
<dbReference type="AlphaFoldDB" id="A0A177B2P3"/>
<keyword evidence="1" id="KW-0472">Membrane</keyword>
<dbReference type="PANTHER" id="PTHR13906">
    <property type="entry name" value="PORCUPINE"/>
    <property type="match status" value="1"/>
</dbReference>
<feature type="transmembrane region" description="Helical" evidence="1">
    <location>
        <begin position="64"/>
        <end position="86"/>
    </location>
</feature>
<organism evidence="2 3">
    <name type="scientific">Intoshia linei</name>
    <dbReference type="NCBI Taxonomy" id="1819745"/>
    <lineage>
        <taxon>Eukaryota</taxon>
        <taxon>Metazoa</taxon>
        <taxon>Spiralia</taxon>
        <taxon>Lophotrochozoa</taxon>
        <taxon>Mesozoa</taxon>
        <taxon>Orthonectida</taxon>
        <taxon>Rhopaluridae</taxon>
        <taxon>Intoshia</taxon>
    </lineage>
</organism>
<dbReference type="EMBL" id="LWCA01000534">
    <property type="protein sequence ID" value="OAF67992.1"/>
    <property type="molecule type" value="Genomic_DNA"/>
</dbReference>
<reference evidence="2 3" key="1">
    <citation type="submission" date="2016-04" db="EMBL/GenBank/DDBJ databases">
        <title>The genome of Intoshia linei affirms orthonectids as highly simplified spiralians.</title>
        <authorList>
            <person name="Mikhailov K.V."/>
            <person name="Slusarev G.S."/>
            <person name="Nikitin M.A."/>
            <person name="Logacheva M.D."/>
            <person name="Penin A."/>
            <person name="Aleoshin V."/>
            <person name="Panchin Y.V."/>
        </authorList>
    </citation>
    <scope>NUCLEOTIDE SEQUENCE [LARGE SCALE GENOMIC DNA]</scope>
    <source>
        <strain evidence="2">Intl2013</strain>
        <tissue evidence="2">Whole animal</tissue>
    </source>
</reference>
<name>A0A177B2P3_9BILA</name>
<dbReference type="OrthoDB" id="7663182at2759"/>
<gene>
    <name evidence="2" type="ORF">A3Q56_04271</name>
</gene>
<dbReference type="GO" id="GO:0030258">
    <property type="term" value="P:lipid modification"/>
    <property type="evidence" value="ECO:0007669"/>
    <property type="project" value="TreeGrafter"/>
</dbReference>
<dbReference type="GO" id="GO:0016746">
    <property type="term" value="F:acyltransferase activity"/>
    <property type="evidence" value="ECO:0007669"/>
    <property type="project" value="TreeGrafter"/>
</dbReference>
<accession>A0A177B2P3</accession>
<keyword evidence="3" id="KW-1185">Reference proteome</keyword>
<dbReference type="GO" id="GO:0016020">
    <property type="term" value="C:membrane"/>
    <property type="evidence" value="ECO:0007669"/>
    <property type="project" value="TreeGrafter"/>
</dbReference>
<comment type="caution">
    <text evidence="2">The sequence shown here is derived from an EMBL/GenBank/DDBJ whole genome shotgun (WGS) entry which is preliminary data.</text>
</comment>
<evidence type="ECO:0000313" key="2">
    <source>
        <dbReference type="EMBL" id="OAF67992.1"/>
    </source>
</evidence>
<dbReference type="Proteomes" id="UP000078046">
    <property type="component" value="Unassembled WGS sequence"/>
</dbReference>
<dbReference type="PANTHER" id="PTHR13906:SF4">
    <property type="entry name" value="LYSOPHOSPHOLIPID ACYLTRANSFERASE 6"/>
    <property type="match status" value="1"/>
</dbReference>
<protein>
    <submittedName>
        <fullName evidence="2">Uncharacterized protein</fullName>
    </submittedName>
</protein>
<sequence length="191" mass="22910">MYGKNKWIHGIDFVEFESKNSIRTVMRAYNMSTQLWIYRCFYQKNCLDRFKKPISMSLVIAFNVIWHGPYIMYSLAGILIVIITLMQESIIKTFEIYENNKNASKSSLKDLKECFRGVKEGNFNFNIFFNLIMWILTHTTFDFFIIVICTCQYSIIWNIWTFLSFYPIIIWSSLFIISQSYLLYIKLLINY</sequence>